<protein>
    <recommendedName>
        <fullName evidence="9 10">Glucose-methanol-choline oxidoreductase N-terminal domain-containing protein</fullName>
    </recommendedName>
</protein>
<evidence type="ECO:0000313" key="11">
    <source>
        <dbReference type="EMBL" id="OJJ29832.1"/>
    </source>
</evidence>
<dbReference type="PROSITE" id="PS00623">
    <property type="entry name" value="GMC_OXRED_1"/>
    <property type="match status" value="1"/>
</dbReference>
<dbReference type="InterPro" id="IPR012132">
    <property type="entry name" value="GMC_OxRdtase"/>
</dbReference>
<comment type="cofactor">
    <cofactor evidence="1 7">
        <name>FAD</name>
        <dbReference type="ChEBI" id="CHEBI:57692"/>
    </cofactor>
</comment>
<dbReference type="STRING" id="1073089.A0A1L9R4M0"/>
<dbReference type="InterPro" id="IPR036188">
    <property type="entry name" value="FAD/NAD-bd_sf"/>
</dbReference>
<feature type="active site" description="Proton acceptor" evidence="6">
    <location>
        <position position="580"/>
    </location>
</feature>
<feature type="active site" description="Proton donor" evidence="6">
    <location>
        <position position="535"/>
    </location>
</feature>
<comment type="similarity">
    <text evidence="2 8">Belongs to the GMC oxidoreductase family.</text>
</comment>
<evidence type="ECO:0000256" key="7">
    <source>
        <dbReference type="PIRSR" id="PIRSR000137-2"/>
    </source>
</evidence>
<evidence type="ECO:0000313" key="12">
    <source>
        <dbReference type="Proteomes" id="UP000184383"/>
    </source>
</evidence>
<dbReference type="PANTHER" id="PTHR11552">
    <property type="entry name" value="GLUCOSE-METHANOL-CHOLINE GMC OXIDOREDUCTASE"/>
    <property type="match status" value="1"/>
</dbReference>
<organism evidence="11 12">
    <name type="scientific">Aspergillus wentii DTO 134E9</name>
    <dbReference type="NCBI Taxonomy" id="1073089"/>
    <lineage>
        <taxon>Eukaryota</taxon>
        <taxon>Fungi</taxon>
        <taxon>Dikarya</taxon>
        <taxon>Ascomycota</taxon>
        <taxon>Pezizomycotina</taxon>
        <taxon>Eurotiomycetes</taxon>
        <taxon>Eurotiomycetidae</taxon>
        <taxon>Eurotiales</taxon>
        <taxon>Aspergillaceae</taxon>
        <taxon>Aspergillus</taxon>
        <taxon>Aspergillus subgen. Cremei</taxon>
    </lineage>
</organism>
<gene>
    <name evidence="11" type="ORF">ASPWEDRAFT_122406</name>
</gene>
<dbReference type="GO" id="GO:0050660">
    <property type="term" value="F:flavin adenine dinucleotide binding"/>
    <property type="evidence" value="ECO:0007669"/>
    <property type="project" value="InterPro"/>
</dbReference>
<feature type="domain" description="Glucose-methanol-choline oxidoreductase N-terminal" evidence="9">
    <location>
        <begin position="87"/>
        <end position="110"/>
    </location>
</feature>
<dbReference type="InterPro" id="IPR000172">
    <property type="entry name" value="GMC_OxRdtase_N"/>
</dbReference>
<proteinExistence type="inferred from homology"/>
<dbReference type="OrthoDB" id="269227at2759"/>
<evidence type="ECO:0000259" key="10">
    <source>
        <dbReference type="PROSITE" id="PS00624"/>
    </source>
</evidence>
<dbReference type="SUPFAM" id="SSF51905">
    <property type="entry name" value="FAD/NAD(P)-binding domain"/>
    <property type="match status" value="1"/>
</dbReference>
<evidence type="ECO:0000256" key="8">
    <source>
        <dbReference type="RuleBase" id="RU003968"/>
    </source>
</evidence>
<keyword evidence="5" id="KW-0560">Oxidoreductase</keyword>
<dbReference type="PIRSF" id="PIRSF000137">
    <property type="entry name" value="Alcohol_oxidase"/>
    <property type="match status" value="1"/>
</dbReference>
<feature type="binding site" evidence="7">
    <location>
        <position position="89"/>
    </location>
    <ligand>
        <name>FAD</name>
        <dbReference type="ChEBI" id="CHEBI:57692"/>
    </ligand>
</feature>
<dbReference type="Pfam" id="PF05199">
    <property type="entry name" value="GMC_oxred_C"/>
    <property type="match status" value="1"/>
</dbReference>
<accession>A0A1L9R4M0</accession>
<feature type="domain" description="Glucose-methanol-choline oxidoreductase N-terminal" evidence="10">
    <location>
        <begin position="277"/>
        <end position="291"/>
    </location>
</feature>
<dbReference type="InterPro" id="IPR007867">
    <property type="entry name" value="GMC_OxRtase_C"/>
</dbReference>
<feature type="binding site" evidence="7">
    <location>
        <position position="238"/>
    </location>
    <ligand>
        <name>FAD</name>
        <dbReference type="ChEBI" id="CHEBI:57692"/>
    </ligand>
</feature>
<evidence type="ECO:0000256" key="4">
    <source>
        <dbReference type="ARBA" id="ARBA00022827"/>
    </source>
</evidence>
<dbReference type="PANTHER" id="PTHR11552:SF201">
    <property type="entry name" value="GLUCOSE-METHANOL-CHOLINE OXIDOREDUCTASE N-TERMINAL DOMAIN-CONTAINING PROTEIN"/>
    <property type="match status" value="1"/>
</dbReference>
<feature type="binding site" evidence="7">
    <location>
        <begin position="534"/>
        <end position="535"/>
    </location>
    <ligand>
        <name>FAD</name>
        <dbReference type="ChEBI" id="CHEBI:57692"/>
    </ligand>
</feature>
<sequence>MAAEFANHVFDYLIVGGGTAGLAVAARLSQLPYLTVGVIEAGPAALDDPAINIPGRYGETIGSRYDWQFETVSQSGLQGRSLSWPRGKVLGGTSALNFMAWNRGNREDYDAWEELGNEGWGWEGLLPFFKQSEAFHPPDASHQEQFRSYYDAVAHGSDGPIQTSHIREYGPAHQFWHQTLNNLSVDTSKDSLSGSNTGAWNLIATIDPKTQSRSYAANAYYLPFSQRPNLFVLTEATVEEILLEKEEDEWVARGARVVCDGEEFTVNVSREVILSAGSVQSPQLLELSGIGNRDVLEAAGIPVKLHNPNVGENLQEHMMTATIFEILPSIATRDDLQTDSALAEAANTEYENSQTGPLTVLACSVSYSPLSQFTSPEELSTLHSRAESIAKESGLPRDTILARQFQPNTKLGQVEFLFDVGNWSPFFKSEPGKKYATMLQMLQYPFSKGSIHIPPRTGDRRISVNDKPIIDPRYYLGDGKIDFDIMKMAQRFTDRICSTEPLSSIILSRVFPPVAEGVEDEFDEYVRNYTITDWHPVGTCAMGGSTGEKTGVVDERLRVYGVRGLRVIDASIMPLQVSAHIQATVYAIAEKGAAMILEDA</sequence>
<dbReference type="GeneID" id="63745005"/>
<evidence type="ECO:0000259" key="9">
    <source>
        <dbReference type="PROSITE" id="PS00623"/>
    </source>
</evidence>
<name>A0A1L9R4M0_ASPWE</name>
<keyword evidence="4 7" id="KW-0274">FAD</keyword>
<dbReference type="Gene3D" id="3.50.50.60">
    <property type="entry name" value="FAD/NAD(P)-binding domain"/>
    <property type="match status" value="1"/>
</dbReference>
<feature type="binding site" evidence="7">
    <location>
        <position position="93"/>
    </location>
    <ligand>
        <name>FAD</name>
        <dbReference type="ChEBI" id="CHEBI:57692"/>
    </ligand>
</feature>
<dbReference type="Proteomes" id="UP000184383">
    <property type="component" value="Unassembled WGS sequence"/>
</dbReference>
<dbReference type="VEuPathDB" id="FungiDB:ASPWEDRAFT_122406"/>
<dbReference type="SUPFAM" id="SSF54373">
    <property type="entry name" value="FAD-linked reductases, C-terminal domain"/>
    <property type="match status" value="1"/>
</dbReference>
<dbReference type="Gene3D" id="3.30.560.10">
    <property type="entry name" value="Glucose Oxidase, domain 3"/>
    <property type="match status" value="1"/>
</dbReference>
<evidence type="ECO:0000256" key="6">
    <source>
        <dbReference type="PIRSR" id="PIRSR000137-1"/>
    </source>
</evidence>
<evidence type="ECO:0000256" key="3">
    <source>
        <dbReference type="ARBA" id="ARBA00022630"/>
    </source>
</evidence>
<dbReference type="Pfam" id="PF00732">
    <property type="entry name" value="GMC_oxred_N"/>
    <property type="match status" value="1"/>
</dbReference>
<dbReference type="AlphaFoldDB" id="A0A1L9R4M0"/>
<reference evidence="12" key="1">
    <citation type="journal article" date="2017" name="Genome Biol.">
        <title>Comparative genomics reveals high biological diversity and specific adaptations in the industrially and medically important fungal genus Aspergillus.</title>
        <authorList>
            <person name="de Vries R.P."/>
            <person name="Riley R."/>
            <person name="Wiebenga A."/>
            <person name="Aguilar-Osorio G."/>
            <person name="Amillis S."/>
            <person name="Uchima C.A."/>
            <person name="Anderluh G."/>
            <person name="Asadollahi M."/>
            <person name="Askin M."/>
            <person name="Barry K."/>
            <person name="Battaglia E."/>
            <person name="Bayram O."/>
            <person name="Benocci T."/>
            <person name="Braus-Stromeyer S.A."/>
            <person name="Caldana C."/>
            <person name="Canovas D."/>
            <person name="Cerqueira G.C."/>
            <person name="Chen F."/>
            <person name="Chen W."/>
            <person name="Choi C."/>
            <person name="Clum A."/>
            <person name="Dos Santos R.A."/>
            <person name="Damasio A.R."/>
            <person name="Diallinas G."/>
            <person name="Emri T."/>
            <person name="Fekete E."/>
            <person name="Flipphi M."/>
            <person name="Freyberg S."/>
            <person name="Gallo A."/>
            <person name="Gournas C."/>
            <person name="Habgood R."/>
            <person name="Hainaut M."/>
            <person name="Harispe M.L."/>
            <person name="Henrissat B."/>
            <person name="Hilden K.S."/>
            <person name="Hope R."/>
            <person name="Hossain A."/>
            <person name="Karabika E."/>
            <person name="Karaffa L."/>
            <person name="Karanyi Z."/>
            <person name="Krasevec N."/>
            <person name="Kuo A."/>
            <person name="Kusch H."/>
            <person name="LaButti K."/>
            <person name="Lagendijk E.L."/>
            <person name="Lapidus A."/>
            <person name="Levasseur A."/>
            <person name="Lindquist E."/>
            <person name="Lipzen A."/>
            <person name="Logrieco A.F."/>
            <person name="MacCabe A."/>
            <person name="Maekelae M.R."/>
            <person name="Malavazi I."/>
            <person name="Melin P."/>
            <person name="Meyer V."/>
            <person name="Mielnichuk N."/>
            <person name="Miskei M."/>
            <person name="Molnar A.P."/>
            <person name="Mule G."/>
            <person name="Ngan C.Y."/>
            <person name="Orejas M."/>
            <person name="Orosz E."/>
            <person name="Ouedraogo J.P."/>
            <person name="Overkamp K.M."/>
            <person name="Park H.-S."/>
            <person name="Perrone G."/>
            <person name="Piumi F."/>
            <person name="Punt P.J."/>
            <person name="Ram A.F."/>
            <person name="Ramon A."/>
            <person name="Rauscher S."/>
            <person name="Record E."/>
            <person name="Riano-Pachon D.M."/>
            <person name="Robert V."/>
            <person name="Roehrig J."/>
            <person name="Ruller R."/>
            <person name="Salamov A."/>
            <person name="Salih N.S."/>
            <person name="Samson R.A."/>
            <person name="Sandor E."/>
            <person name="Sanguinetti M."/>
            <person name="Schuetze T."/>
            <person name="Sepcic K."/>
            <person name="Shelest E."/>
            <person name="Sherlock G."/>
            <person name="Sophianopoulou V."/>
            <person name="Squina F.M."/>
            <person name="Sun H."/>
            <person name="Susca A."/>
            <person name="Todd R.B."/>
            <person name="Tsang A."/>
            <person name="Unkles S.E."/>
            <person name="van de Wiele N."/>
            <person name="van Rossen-Uffink D."/>
            <person name="Oliveira J.V."/>
            <person name="Vesth T.C."/>
            <person name="Visser J."/>
            <person name="Yu J.-H."/>
            <person name="Zhou M."/>
            <person name="Andersen M.R."/>
            <person name="Archer D.B."/>
            <person name="Baker S.E."/>
            <person name="Benoit I."/>
            <person name="Brakhage A.A."/>
            <person name="Braus G.H."/>
            <person name="Fischer R."/>
            <person name="Frisvad J.C."/>
            <person name="Goldman G.H."/>
            <person name="Houbraken J."/>
            <person name="Oakley B."/>
            <person name="Pocsi I."/>
            <person name="Scazzocchio C."/>
            <person name="Seiboth B."/>
            <person name="vanKuyk P.A."/>
            <person name="Wortman J."/>
            <person name="Dyer P.S."/>
            <person name="Grigoriev I.V."/>
        </authorList>
    </citation>
    <scope>NUCLEOTIDE SEQUENCE [LARGE SCALE GENOMIC DNA]</scope>
    <source>
        <strain evidence="12">DTO 134E9</strain>
    </source>
</reference>
<keyword evidence="3 8" id="KW-0285">Flavoprotein</keyword>
<evidence type="ECO:0000256" key="2">
    <source>
        <dbReference type="ARBA" id="ARBA00010790"/>
    </source>
</evidence>
<dbReference type="RefSeq" id="XP_040683509.1">
    <property type="nucleotide sequence ID" value="XM_040829157.1"/>
</dbReference>
<keyword evidence="12" id="KW-1185">Reference proteome</keyword>
<dbReference type="PROSITE" id="PS00624">
    <property type="entry name" value="GMC_OXRED_2"/>
    <property type="match status" value="1"/>
</dbReference>
<dbReference type="EMBL" id="KV878218">
    <property type="protein sequence ID" value="OJJ29832.1"/>
    <property type="molecule type" value="Genomic_DNA"/>
</dbReference>
<evidence type="ECO:0000256" key="1">
    <source>
        <dbReference type="ARBA" id="ARBA00001974"/>
    </source>
</evidence>
<evidence type="ECO:0000256" key="5">
    <source>
        <dbReference type="ARBA" id="ARBA00023002"/>
    </source>
</evidence>
<dbReference type="GO" id="GO:0016614">
    <property type="term" value="F:oxidoreductase activity, acting on CH-OH group of donors"/>
    <property type="evidence" value="ECO:0007669"/>
    <property type="project" value="InterPro"/>
</dbReference>